<dbReference type="PANTHER" id="PTHR37981:SF1">
    <property type="entry name" value="SGNH HYDROLASE-TYPE ESTERASE DOMAIN-CONTAINING PROTEIN"/>
    <property type="match status" value="1"/>
</dbReference>
<dbReference type="InterPro" id="IPR037460">
    <property type="entry name" value="SEST-like"/>
</dbReference>
<dbReference type="EMBL" id="JMQI01000039">
    <property type="protein sequence ID" value="KDN20661.1"/>
    <property type="molecule type" value="Genomic_DNA"/>
</dbReference>
<dbReference type="OrthoDB" id="5503950at2"/>
<dbReference type="Proteomes" id="UP000027345">
    <property type="component" value="Unassembled WGS sequence"/>
</dbReference>
<protein>
    <submittedName>
        <fullName evidence="5">GDSL family lipase</fullName>
    </submittedName>
</protein>
<dbReference type="InterPro" id="IPR013830">
    <property type="entry name" value="SGNH_hydro"/>
</dbReference>
<accession>A0A066TZS3</accession>
<dbReference type="GO" id="GO:0004806">
    <property type="term" value="F:triacylglycerol lipase activity"/>
    <property type="evidence" value="ECO:0007669"/>
    <property type="project" value="TreeGrafter"/>
</dbReference>
<evidence type="ECO:0000313" key="5">
    <source>
        <dbReference type="EMBL" id="KDN20661.1"/>
    </source>
</evidence>
<dbReference type="Gene3D" id="3.40.50.1110">
    <property type="entry name" value="SGNH hydrolase"/>
    <property type="match status" value="1"/>
</dbReference>
<evidence type="ECO:0000256" key="3">
    <source>
        <dbReference type="SAM" id="MobiDB-lite"/>
    </source>
</evidence>
<dbReference type="PANTHER" id="PTHR37981">
    <property type="entry name" value="LIPASE 2"/>
    <property type="match status" value="1"/>
</dbReference>
<gene>
    <name evidence="5" type="ORF">DV20_18390</name>
</gene>
<evidence type="ECO:0000256" key="1">
    <source>
        <dbReference type="PIRSR" id="PIRSR637460-1"/>
    </source>
</evidence>
<proteinExistence type="predicted"/>
<feature type="region of interest" description="Disordered" evidence="3">
    <location>
        <begin position="52"/>
        <end position="75"/>
    </location>
</feature>
<dbReference type="STRING" id="287986.DV20_18390"/>
<evidence type="ECO:0000256" key="2">
    <source>
        <dbReference type="PIRSR" id="PIRSR637460-2"/>
    </source>
</evidence>
<evidence type="ECO:0000259" key="4">
    <source>
        <dbReference type="Pfam" id="PF13472"/>
    </source>
</evidence>
<dbReference type="GO" id="GO:0019433">
    <property type="term" value="P:triglyceride catabolic process"/>
    <property type="evidence" value="ECO:0007669"/>
    <property type="project" value="TreeGrafter"/>
</dbReference>
<feature type="disulfide bond" evidence="2">
    <location>
        <begin position="71"/>
        <end position="96"/>
    </location>
</feature>
<reference evidence="5 6" key="1">
    <citation type="submission" date="2014-05" db="EMBL/GenBank/DDBJ databases">
        <title>Draft genome sequence of Amycolatopsis rifamycinica DSM 46095.</title>
        <authorList>
            <person name="Lal R."/>
            <person name="Saxena A."/>
            <person name="Kumari R."/>
            <person name="Mukherjee U."/>
            <person name="Singh P."/>
            <person name="Sangwan N."/>
            <person name="Mahato N.K."/>
        </authorList>
    </citation>
    <scope>NUCLEOTIDE SEQUENCE [LARGE SCALE GENOMIC DNA]</scope>
    <source>
        <strain evidence="5 6">DSM 46095</strain>
    </source>
</reference>
<keyword evidence="2" id="KW-1015">Disulfide bond</keyword>
<feature type="active site" evidence="1">
    <location>
        <position position="281"/>
    </location>
</feature>
<dbReference type="AlphaFoldDB" id="A0A066TZS3"/>
<dbReference type="SUPFAM" id="SSF52266">
    <property type="entry name" value="SGNH hydrolase"/>
    <property type="match status" value="1"/>
</dbReference>
<keyword evidence="6" id="KW-1185">Reference proteome</keyword>
<feature type="domain" description="SGNH hydrolase-type esterase" evidence="4">
    <location>
        <begin position="50"/>
        <end position="288"/>
    </location>
</feature>
<dbReference type="Pfam" id="PF13472">
    <property type="entry name" value="Lipase_GDSL_2"/>
    <property type="match status" value="1"/>
</dbReference>
<dbReference type="eggNOG" id="COG2755">
    <property type="taxonomic scope" value="Bacteria"/>
</dbReference>
<dbReference type="RefSeq" id="WP_043781752.1">
    <property type="nucleotide sequence ID" value="NZ_JMQI01000039.1"/>
</dbReference>
<name>A0A066TZS3_9PSEU</name>
<feature type="disulfide bond" evidence="2">
    <location>
        <begin position="147"/>
        <end position="157"/>
    </location>
</feature>
<comment type="caution">
    <text evidence="5">The sequence shown here is derived from an EMBL/GenBank/DDBJ whole genome shotgun (WGS) entry which is preliminary data.</text>
</comment>
<feature type="active site" description="Nucleophile" evidence="1">
    <location>
        <position position="54"/>
    </location>
</feature>
<evidence type="ECO:0000313" key="6">
    <source>
        <dbReference type="Proteomes" id="UP000027345"/>
    </source>
</evidence>
<dbReference type="InterPro" id="IPR036514">
    <property type="entry name" value="SGNH_hydro_sf"/>
</dbReference>
<organism evidence="5 6">
    <name type="scientific">Amycolatopsis rifamycinica</name>
    <dbReference type="NCBI Taxonomy" id="287986"/>
    <lineage>
        <taxon>Bacteria</taxon>
        <taxon>Bacillati</taxon>
        <taxon>Actinomycetota</taxon>
        <taxon>Actinomycetes</taxon>
        <taxon>Pseudonocardiales</taxon>
        <taxon>Pseudonocardiaceae</taxon>
        <taxon>Amycolatopsis</taxon>
    </lineage>
</organism>
<dbReference type="CDD" id="cd01823">
    <property type="entry name" value="SEST_like"/>
    <property type="match status" value="1"/>
</dbReference>
<sequence length="301" mass="30964">MAKKSGGGGCLVLVLVVGLLAFGYYKWQHGSSSAPPEGVDTGGGSGRYVALGDSYTSSPRTGRQAGTPAGCDRSDDNYPHLVSAKLKPAQFADVSCSGATTAHLTGSQKTGNGTNPPQLDAVTAETTLVTVGIGGNDVGFFSYASGCTTTDQNASPCRDRLTAGGRDQLAERVDATAPKIAAILDRIHQQAPKAKVVVVGYPTVLPEGAGCWPSLPFGAGDIEYFRGALGKLNKMLEDQADAHRAGYADTATPGKGHDVCSASDKRWIEGLLPSSPAAPLHPNARGERGMADAVLAVLKLP</sequence>
<feature type="disulfide bond" evidence="2">
    <location>
        <begin position="211"/>
        <end position="260"/>
    </location>
</feature>